<comment type="caution">
    <text evidence="10">The sequence shown here is derived from an EMBL/GenBank/DDBJ whole genome shotgun (WGS) entry which is preliminary data.</text>
</comment>
<dbReference type="SUPFAM" id="SSF161098">
    <property type="entry name" value="MetI-like"/>
    <property type="match status" value="1"/>
</dbReference>
<protein>
    <submittedName>
        <fullName evidence="10">Glycine betaine ABC transporter substrate-binding protein</fullName>
    </submittedName>
</protein>
<dbReference type="SUPFAM" id="SSF53850">
    <property type="entry name" value="Periplasmic binding protein-like II"/>
    <property type="match status" value="1"/>
</dbReference>
<dbReference type="RefSeq" id="WP_405339351.1">
    <property type="nucleotide sequence ID" value="NZ_JBANFI010000004.1"/>
</dbReference>
<comment type="subcellular location">
    <subcellularLocation>
        <location evidence="1 8">Cell membrane</location>
        <topology evidence="1 8">Multi-pass membrane protein</topology>
    </subcellularLocation>
</comment>
<organism evidence="10 11">
    <name type="scientific">Marinospirillum alkalitolerans</name>
    <dbReference type="NCBI Taxonomy" id="3123374"/>
    <lineage>
        <taxon>Bacteria</taxon>
        <taxon>Pseudomonadati</taxon>
        <taxon>Pseudomonadota</taxon>
        <taxon>Gammaproteobacteria</taxon>
        <taxon>Oceanospirillales</taxon>
        <taxon>Oceanospirillaceae</taxon>
        <taxon>Marinospirillum</taxon>
    </lineage>
</organism>
<evidence type="ECO:0000256" key="3">
    <source>
        <dbReference type="ARBA" id="ARBA00022692"/>
    </source>
</evidence>
<keyword evidence="3 8" id="KW-0812">Transmembrane</keyword>
<evidence type="ECO:0000313" key="10">
    <source>
        <dbReference type="EMBL" id="MFK7161049.1"/>
    </source>
</evidence>
<keyword evidence="5 8" id="KW-0472">Membrane</keyword>
<dbReference type="EMBL" id="JBANFI010000004">
    <property type="protein sequence ID" value="MFK7161049.1"/>
    <property type="molecule type" value="Genomic_DNA"/>
</dbReference>
<evidence type="ECO:0000256" key="8">
    <source>
        <dbReference type="RuleBase" id="RU363032"/>
    </source>
</evidence>
<dbReference type="InterPro" id="IPR035906">
    <property type="entry name" value="MetI-like_sf"/>
</dbReference>
<feature type="transmembrane region" description="Helical" evidence="8">
    <location>
        <begin position="473"/>
        <end position="495"/>
    </location>
</feature>
<dbReference type="Gene3D" id="3.40.190.10">
    <property type="entry name" value="Periplasmic binding protein-like II"/>
    <property type="match status" value="1"/>
</dbReference>
<dbReference type="Gene3D" id="1.10.3720.10">
    <property type="entry name" value="MetI-like"/>
    <property type="match status" value="1"/>
</dbReference>
<keyword evidence="11" id="KW-1185">Reference proteome</keyword>
<evidence type="ECO:0000256" key="4">
    <source>
        <dbReference type="ARBA" id="ARBA00022989"/>
    </source>
</evidence>
<gene>
    <name evidence="10" type="ORF">V6U78_08375</name>
</gene>
<evidence type="ECO:0000256" key="6">
    <source>
        <dbReference type="ARBA" id="ARBA00035642"/>
    </source>
</evidence>
<dbReference type="Gene3D" id="3.40.190.120">
    <property type="entry name" value="Osmoprotection protein (prox), domain 2"/>
    <property type="match status" value="1"/>
</dbReference>
<evidence type="ECO:0000256" key="5">
    <source>
        <dbReference type="ARBA" id="ARBA00023136"/>
    </source>
</evidence>
<keyword evidence="2 8" id="KW-0813">Transport</keyword>
<reference evidence="10 11" key="1">
    <citation type="submission" date="2024-02" db="EMBL/GenBank/DDBJ databases">
        <title>Marinospirillum sp. MEB 164 isolated from Lonar lake sediment.</title>
        <authorList>
            <person name="Joshi A."/>
            <person name="Thite S."/>
        </authorList>
    </citation>
    <scope>NUCLEOTIDE SEQUENCE [LARGE SCALE GENOMIC DNA]</scope>
    <source>
        <strain evidence="10 11">MEB164</strain>
    </source>
</reference>
<dbReference type="Proteomes" id="UP001621714">
    <property type="component" value="Unassembled WGS sequence"/>
</dbReference>
<dbReference type="InterPro" id="IPR007210">
    <property type="entry name" value="ABC_Gly_betaine_transp_sub-bd"/>
</dbReference>
<dbReference type="Pfam" id="PF04069">
    <property type="entry name" value="OpuAC"/>
    <property type="match status" value="1"/>
</dbReference>
<evidence type="ECO:0000259" key="9">
    <source>
        <dbReference type="PROSITE" id="PS50928"/>
    </source>
</evidence>
<dbReference type="PROSITE" id="PS50928">
    <property type="entry name" value="ABC_TM1"/>
    <property type="match status" value="1"/>
</dbReference>
<dbReference type="PANTHER" id="PTHR30177">
    <property type="entry name" value="GLYCINE BETAINE/L-PROLINE TRANSPORT SYSTEM PERMEASE PROTEIN PROW"/>
    <property type="match status" value="1"/>
</dbReference>
<dbReference type="PANTHER" id="PTHR30177:SF4">
    <property type="entry name" value="OSMOPROTECTANT IMPORT PERMEASE PROTEIN OSMW"/>
    <property type="match status" value="1"/>
</dbReference>
<name>A0ABW8PYS1_9GAMM</name>
<evidence type="ECO:0000256" key="7">
    <source>
        <dbReference type="ARBA" id="ARBA00035652"/>
    </source>
</evidence>
<dbReference type="InterPro" id="IPR000515">
    <property type="entry name" value="MetI-like"/>
</dbReference>
<dbReference type="CDD" id="cd06261">
    <property type="entry name" value="TM_PBP2"/>
    <property type="match status" value="1"/>
</dbReference>
<comment type="similarity">
    <text evidence="6">In the C-terminal section; belongs to the OsmX family.</text>
</comment>
<keyword evidence="4 8" id="KW-1133">Transmembrane helix</keyword>
<feature type="domain" description="ABC transmembrane type-1" evidence="9">
    <location>
        <begin position="313"/>
        <end position="496"/>
    </location>
</feature>
<feature type="transmembrane region" description="Helical" evidence="8">
    <location>
        <begin position="390"/>
        <end position="411"/>
    </location>
</feature>
<dbReference type="Pfam" id="PF00528">
    <property type="entry name" value="BPD_transp_1"/>
    <property type="match status" value="1"/>
</dbReference>
<comment type="similarity">
    <text evidence="7">In the N-terminal section; belongs to the binding-protein-dependent transport system permease family.</text>
</comment>
<evidence type="ECO:0000313" key="11">
    <source>
        <dbReference type="Proteomes" id="UP001621714"/>
    </source>
</evidence>
<feature type="transmembrane region" description="Helical" evidence="8">
    <location>
        <begin position="432"/>
        <end position="453"/>
    </location>
</feature>
<proteinExistence type="inferred from homology"/>
<comment type="similarity">
    <text evidence="8">Belongs to the binding-protein-dependent transport system permease family.</text>
</comment>
<feature type="transmembrane region" description="Helical" evidence="8">
    <location>
        <begin position="360"/>
        <end position="384"/>
    </location>
</feature>
<dbReference type="InterPro" id="IPR051204">
    <property type="entry name" value="ABC_transp_perm/SBD"/>
</dbReference>
<accession>A0ABW8PYS1</accession>
<feature type="transmembrane region" description="Helical" evidence="8">
    <location>
        <begin position="319"/>
        <end position="339"/>
    </location>
</feature>
<evidence type="ECO:0000256" key="1">
    <source>
        <dbReference type="ARBA" id="ARBA00004651"/>
    </source>
</evidence>
<evidence type="ECO:0000256" key="2">
    <source>
        <dbReference type="ARBA" id="ARBA00022448"/>
    </source>
</evidence>
<sequence length="512" mass="55497">MLLQAGRLWCRLGLKGMMPRLILGLLLSGLVSAAQAQLVTIGSKMDSEGRLLGEIFAQKLELDGFEVRRQLGLGSTSVAWQALLNGDVDLYPEYTGTLALSLLGQETTPELAELNSLLAPRGLMALPALGFNNTYALAMQAELAQVRQIMTISDLQDHPDLRLGLSHEFIQRQDGWLGLRLAYQLPMMPRGIEHGLAYEAVQAGRIHLTDAYSTDGDLQRLNLRLLEDDRGYFPQYLALPLVRADLPLAAQVSLSALAGRLSEERMQALNARVAQQEGSFAQVAHDFLVEEGWIEADQRQISGRKWDKLGQNLLEHIQLTFLALLLACLVGLPLAVLVYRSPRLAQGVLYTAGLLQTIPSIALLALMIPLLGIGFLPAIVALFLYSLLPIVRAAITALLTVNPLLVQVSLGMGMTRSEQLRHVLLPLAAPNLLVGIKTAAIINIGTATLAAFIGAGGLGEPIVTGLALNDHTLILYGAIPAALLAIMTELAFHLAERRWIPAHLRGVPSTRL</sequence>